<accession>M3I1L2</accession>
<dbReference type="AlphaFoldDB" id="M3I1L2"/>
<name>M3I1L2_LEPIT</name>
<protein>
    <submittedName>
        <fullName evidence="1">Uncharacterized protein</fullName>
    </submittedName>
</protein>
<feature type="non-terminal residue" evidence="1">
    <location>
        <position position="41"/>
    </location>
</feature>
<evidence type="ECO:0000313" key="2">
    <source>
        <dbReference type="Proteomes" id="UP000011778"/>
    </source>
</evidence>
<gene>
    <name evidence="1" type="ORF">LEP1GSC150_2483</name>
</gene>
<organism evidence="1 2">
    <name type="scientific">Leptospira interrogans serovar Copenhageni str. LT2050</name>
    <dbReference type="NCBI Taxonomy" id="1001598"/>
    <lineage>
        <taxon>Bacteria</taxon>
        <taxon>Pseudomonadati</taxon>
        <taxon>Spirochaetota</taxon>
        <taxon>Spirochaetia</taxon>
        <taxon>Leptospirales</taxon>
        <taxon>Leptospiraceae</taxon>
        <taxon>Leptospira</taxon>
    </lineage>
</organism>
<proteinExistence type="predicted"/>
<comment type="caution">
    <text evidence="1">The sequence shown here is derived from an EMBL/GenBank/DDBJ whole genome shotgun (WGS) entry which is preliminary data.</text>
</comment>
<dbReference type="EMBL" id="AFMD02000040">
    <property type="protein sequence ID" value="EMG23966.1"/>
    <property type="molecule type" value="Genomic_DNA"/>
</dbReference>
<reference evidence="1 2" key="1">
    <citation type="submission" date="2013-02" db="EMBL/GenBank/DDBJ databases">
        <authorList>
            <person name="Harkins D.M."/>
            <person name="Durkin A.S."/>
            <person name="Brinkac L.M."/>
            <person name="Haft D.H."/>
            <person name="Selengut J.D."/>
            <person name="Sanka R."/>
            <person name="DePew J."/>
            <person name="Purushe J."/>
            <person name="Tulsiani S.M."/>
            <person name="Graham G.C."/>
            <person name="Burns M.-A."/>
            <person name="Dohnt M.F."/>
            <person name="Smythe L.D."/>
            <person name="McKay D.B."/>
            <person name="Craig S.B."/>
            <person name="Vinetz J.M."/>
            <person name="Sutton G.G."/>
            <person name="Nierman W.C."/>
            <person name="Fouts D.E."/>
        </authorList>
    </citation>
    <scope>NUCLEOTIDE SEQUENCE [LARGE SCALE GENOMIC DNA]</scope>
    <source>
        <strain evidence="1 2">LT2050</strain>
    </source>
</reference>
<sequence length="41" mass="4797">MVIKTHLQSNDSDTNLFIDVGLSILGQDWNIHSKYYKKIIF</sequence>
<dbReference type="Proteomes" id="UP000011778">
    <property type="component" value="Unassembled WGS sequence"/>
</dbReference>
<evidence type="ECO:0000313" key="1">
    <source>
        <dbReference type="EMBL" id="EMG23966.1"/>
    </source>
</evidence>